<dbReference type="PANTHER" id="PTHR30346:SF0">
    <property type="entry name" value="HCA OPERON TRANSCRIPTIONAL ACTIVATOR HCAR"/>
    <property type="match status" value="1"/>
</dbReference>
<evidence type="ECO:0000256" key="2">
    <source>
        <dbReference type="ARBA" id="ARBA00023015"/>
    </source>
</evidence>
<dbReference type="PROSITE" id="PS50931">
    <property type="entry name" value="HTH_LYSR"/>
    <property type="match status" value="1"/>
</dbReference>
<keyword evidence="7" id="KW-1185">Reference proteome</keyword>
<evidence type="ECO:0000313" key="6">
    <source>
        <dbReference type="EMBL" id="GAA2199871.1"/>
    </source>
</evidence>
<dbReference type="Gene3D" id="1.10.10.10">
    <property type="entry name" value="Winged helix-like DNA-binding domain superfamily/Winged helix DNA-binding domain"/>
    <property type="match status" value="1"/>
</dbReference>
<evidence type="ECO:0000256" key="4">
    <source>
        <dbReference type="ARBA" id="ARBA00023163"/>
    </source>
</evidence>
<accession>A0ABN3BSZ5</accession>
<comment type="similarity">
    <text evidence="1">Belongs to the LysR transcriptional regulatory family.</text>
</comment>
<protein>
    <submittedName>
        <fullName evidence="6">LysR family transcriptional regulator</fullName>
    </submittedName>
</protein>
<sequence>MLSVTLRQLEYFLAVAEEGTLAAAALRLHMTAGSLSVALNAMEKTLGVQLLVRRRAKGAVLTAAGRELVDQVRQTLAAAQAFESSAGAIRGELVGTLAVGCFDTLSPWLLPPVLEYFAEHHPRVDVVVSEASSDELQERLLQGELDAAFMYRLHVDRDLECVQVAAVRLQLVLPADHRLAGQDEVRFAELGDEPAVLLGLKPAPDLVMAMTEAAGFTPNVRWRLRNVETVRSVVGRGLGYTMIMGRPSGDRTYDGHALVYKRIADQLPDNSVQLVLQAGSLGNAKVRALRDFATAHLGEVVDPMQRGGTGGAAGRRG</sequence>
<dbReference type="InterPro" id="IPR000847">
    <property type="entry name" value="LysR_HTH_N"/>
</dbReference>
<reference evidence="6 7" key="1">
    <citation type="journal article" date="2019" name="Int. J. Syst. Evol. Microbiol.">
        <title>The Global Catalogue of Microorganisms (GCM) 10K type strain sequencing project: providing services to taxonomists for standard genome sequencing and annotation.</title>
        <authorList>
            <consortium name="The Broad Institute Genomics Platform"/>
            <consortium name="The Broad Institute Genome Sequencing Center for Infectious Disease"/>
            <person name="Wu L."/>
            <person name="Ma J."/>
        </authorList>
    </citation>
    <scope>NUCLEOTIDE SEQUENCE [LARGE SCALE GENOMIC DNA]</scope>
    <source>
        <strain evidence="6 7">JCM 16034</strain>
    </source>
</reference>
<organism evidence="6 7">
    <name type="scientific">Sinomonas flava</name>
    <dbReference type="NCBI Taxonomy" id="496857"/>
    <lineage>
        <taxon>Bacteria</taxon>
        <taxon>Bacillati</taxon>
        <taxon>Actinomycetota</taxon>
        <taxon>Actinomycetes</taxon>
        <taxon>Micrococcales</taxon>
        <taxon>Micrococcaceae</taxon>
        <taxon>Sinomonas</taxon>
    </lineage>
</organism>
<dbReference type="Pfam" id="PF03466">
    <property type="entry name" value="LysR_substrate"/>
    <property type="match status" value="1"/>
</dbReference>
<comment type="caution">
    <text evidence="6">The sequence shown here is derived from an EMBL/GenBank/DDBJ whole genome shotgun (WGS) entry which is preliminary data.</text>
</comment>
<dbReference type="Gene3D" id="3.40.190.10">
    <property type="entry name" value="Periplasmic binding protein-like II"/>
    <property type="match status" value="2"/>
</dbReference>
<keyword evidence="2" id="KW-0805">Transcription regulation</keyword>
<dbReference type="EMBL" id="BAAAQW010000005">
    <property type="protein sequence ID" value="GAA2199871.1"/>
    <property type="molecule type" value="Genomic_DNA"/>
</dbReference>
<gene>
    <name evidence="6" type="ORF">GCM10009849_18020</name>
</gene>
<evidence type="ECO:0000259" key="5">
    <source>
        <dbReference type="PROSITE" id="PS50931"/>
    </source>
</evidence>
<evidence type="ECO:0000313" key="7">
    <source>
        <dbReference type="Proteomes" id="UP001500432"/>
    </source>
</evidence>
<evidence type="ECO:0000256" key="3">
    <source>
        <dbReference type="ARBA" id="ARBA00023125"/>
    </source>
</evidence>
<dbReference type="Proteomes" id="UP001500432">
    <property type="component" value="Unassembled WGS sequence"/>
</dbReference>
<name>A0ABN3BSZ5_9MICC</name>
<dbReference type="InterPro" id="IPR036390">
    <property type="entry name" value="WH_DNA-bd_sf"/>
</dbReference>
<dbReference type="SUPFAM" id="SSF53850">
    <property type="entry name" value="Periplasmic binding protein-like II"/>
    <property type="match status" value="1"/>
</dbReference>
<keyword evidence="3" id="KW-0238">DNA-binding</keyword>
<dbReference type="Pfam" id="PF00126">
    <property type="entry name" value="HTH_1"/>
    <property type="match status" value="1"/>
</dbReference>
<feature type="domain" description="HTH lysR-type" evidence="5">
    <location>
        <begin position="4"/>
        <end position="62"/>
    </location>
</feature>
<dbReference type="InterPro" id="IPR005119">
    <property type="entry name" value="LysR_subst-bd"/>
</dbReference>
<proteinExistence type="inferred from homology"/>
<dbReference type="PANTHER" id="PTHR30346">
    <property type="entry name" value="TRANSCRIPTIONAL DUAL REGULATOR HCAR-RELATED"/>
    <property type="match status" value="1"/>
</dbReference>
<dbReference type="InterPro" id="IPR036388">
    <property type="entry name" value="WH-like_DNA-bd_sf"/>
</dbReference>
<dbReference type="SUPFAM" id="SSF46785">
    <property type="entry name" value="Winged helix' DNA-binding domain"/>
    <property type="match status" value="1"/>
</dbReference>
<evidence type="ECO:0000256" key="1">
    <source>
        <dbReference type="ARBA" id="ARBA00009437"/>
    </source>
</evidence>
<keyword evidence="4" id="KW-0804">Transcription</keyword>